<dbReference type="Proteomes" id="UP000289166">
    <property type="component" value="Unassembled WGS sequence"/>
</dbReference>
<dbReference type="EMBL" id="RLII01000001">
    <property type="protein sequence ID" value="RXE60496.1"/>
    <property type="molecule type" value="Genomic_DNA"/>
</dbReference>
<proteinExistence type="predicted"/>
<dbReference type="InterPro" id="IPR036291">
    <property type="entry name" value="NAD(P)-bd_dom_sf"/>
</dbReference>
<dbReference type="NCBIfam" id="TIGR00715">
    <property type="entry name" value="precor6x_red"/>
    <property type="match status" value="1"/>
</dbReference>
<reference evidence="10" key="1">
    <citation type="submission" date="2018-11" db="EMBL/GenBank/DDBJ databases">
        <title>Genome sequencing of a novel mesophilic and cellulolytic organism within the genus Hungateiclostridium.</title>
        <authorList>
            <person name="Rettenmaier R."/>
            <person name="Liebl W."/>
            <person name="Zverlov V."/>
        </authorList>
    </citation>
    <scope>NUCLEOTIDE SEQUENCE [LARGE SCALE GENOMIC DNA]</scope>
    <source>
        <strain evidence="10">N2K1</strain>
    </source>
</reference>
<dbReference type="EC" id="1.3.1.76" evidence="3"/>
<dbReference type="Pfam" id="PF02571">
    <property type="entry name" value="CbiJ"/>
    <property type="match status" value="1"/>
</dbReference>
<gene>
    <name evidence="9" type="primary">cobK</name>
    <name evidence="9" type="ORF">EFD62_00735</name>
</gene>
<comment type="catalytic activity">
    <reaction evidence="8">
        <text>precorrin-2 + NAD(+) = sirohydrochlorin + NADH + 2 H(+)</text>
        <dbReference type="Rhea" id="RHEA:15613"/>
        <dbReference type="ChEBI" id="CHEBI:15378"/>
        <dbReference type="ChEBI" id="CHEBI:57540"/>
        <dbReference type="ChEBI" id="CHEBI:57945"/>
        <dbReference type="ChEBI" id="CHEBI:58351"/>
        <dbReference type="ChEBI" id="CHEBI:58827"/>
        <dbReference type="EC" id="1.3.1.76"/>
    </reaction>
</comment>
<organism evidence="9 10">
    <name type="scientific">Acetivibrio mesophilus</name>
    <dbReference type="NCBI Taxonomy" id="2487273"/>
    <lineage>
        <taxon>Bacteria</taxon>
        <taxon>Bacillati</taxon>
        <taxon>Bacillota</taxon>
        <taxon>Clostridia</taxon>
        <taxon>Eubacteriales</taxon>
        <taxon>Oscillospiraceae</taxon>
        <taxon>Acetivibrio</taxon>
    </lineage>
</organism>
<dbReference type="NCBIfam" id="TIGR01470">
    <property type="entry name" value="cysG_Nterm"/>
    <property type="match status" value="1"/>
</dbReference>
<dbReference type="GO" id="GO:0009236">
    <property type="term" value="P:cobalamin biosynthetic process"/>
    <property type="evidence" value="ECO:0007669"/>
    <property type="project" value="UniProtKB-UniPathway"/>
</dbReference>
<keyword evidence="5 9" id="KW-0560">Oxidoreductase</keyword>
<evidence type="ECO:0000256" key="4">
    <source>
        <dbReference type="ARBA" id="ARBA00022573"/>
    </source>
</evidence>
<keyword evidence="10" id="KW-1185">Reference proteome</keyword>
<dbReference type="RefSeq" id="WP_128705594.1">
    <property type="nucleotide sequence ID" value="NZ_RLII01000001.1"/>
</dbReference>
<dbReference type="SUPFAM" id="SSF51735">
    <property type="entry name" value="NAD(P)-binding Rossmann-fold domains"/>
    <property type="match status" value="1"/>
</dbReference>
<evidence type="ECO:0000256" key="2">
    <source>
        <dbReference type="ARBA" id="ARBA00005010"/>
    </source>
</evidence>
<evidence type="ECO:0000256" key="6">
    <source>
        <dbReference type="ARBA" id="ARBA00023027"/>
    </source>
</evidence>
<protein>
    <recommendedName>
        <fullName evidence="3">precorrin-2 dehydrogenase</fullName>
        <ecNumber evidence="3">1.3.1.76</ecNumber>
    </recommendedName>
</protein>
<evidence type="ECO:0000256" key="5">
    <source>
        <dbReference type="ARBA" id="ARBA00023002"/>
    </source>
</evidence>
<dbReference type="AlphaFoldDB" id="A0A4Q0I7U7"/>
<dbReference type="PROSITE" id="PS51014">
    <property type="entry name" value="COBK_CBIJ"/>
    <property type="match status" value="1"/>
</dbReference>
<dbReference type="GO" id="GO:0016994">
    <property type="term" value="F:precorrin-6A reductase activity"/>
    <property type="evidence" value="ECO:0007669"/>
    <property type="project" value="InterPro"/>
</dbReference>
<keyword evidence="6" id="KW-0520">NAD</keyword>
<keyword evidence="7" id="KW-0627">Porphyrin biosynthesis</keyword>
<evidence type="ECO:0000313" key="10">
    <source>
        <dbReference type="Proteomes" id="UP000289166"/>
    </source>
</evidence>
<comment type="pathway">
    <text evidence="2">Porphyrin-containing compound metabolism; siroheme biosynthesis; sirohydrochlorin from precorrin-2: step 1/1.</text>
</comment>
<evidence type="ECO:0000313" key="9">
    <source>
        <dbReference type="EMBL" id="RXE60496.1"/>
    </source>
</evidence>
<accession>A0A4Q0I7U7</accession>
<dbReference type="PANTHER" id="PTHR36925:SF1">
    <property type="entry name" value="COBALT-PRECORRIN-6A REDUCTASE"/>
    <property type="match status" value="1"/>
</dbReference>
<dbReference type="Gene3D" id="3.40.50.720">
    <property type="entry name" value="NAD(P)-binding Rossmann-like Domain"/>
    <property type="match status" value="1"/>
</dbReference>
<evidence type="ECO:0000256" key="3">
    <source>
        <dbReference type="ARBA" id="ARBA00012400"/>
    </source>
</evidence>
<dbReference type="InterPro" id="IPR006367">
    <property type="entry name" value="Sirohaem_synthase_N"/>
</dbReference>
<comment type="caution">
    <text evidence="9">The sequence shown here is derived from an EMBL/GenBank/DDBJ whole genome shotgun (WGS) entry which is preliminary data.</text>
</comment>
<comment type="pathway">
    <text evidence="1">Cofactor biosynthesis; adenosylcobalamin biosynthesis.</text>
</comment>
<dbReference type="Pfam" id="PF13241">
    <property type="entry name" value="NAD_binding_7"/>
    <property type="match status" value="1"/>
</dbReference>
<keyword evidence="4" id="KW-0169">Cobalamin biosynthesis</keyword>
<sequence length="409" mass="45198">MKKVIVVAGTNEGRKLSTFLAENGVEVTAAVATGYGSLVMPDMPFLSVKEGRLSLEEITELIKSYDYIVDATHPYAKIISENVKEAAKRCGKAVMRLVRPSLEYENVLEFSSIEAACAYLNGTEGNIFVTTGSKELLPYSKIENYRERVFVRVLPTAEAIKACSDAGFSATNIICMQGPFSENMNLATMEQINAKFLVTKETGKSGGFQEKIDAARKLGTKVILIGRPCKEEGMTLEEMFIYFQKEFGITQEESLSHFPMFISLKNKKVVVIGGGRIATRRVQVLIRYGAELVVIAACQSESIKLLAGENKLTLIERNYLPGDLNGAFMAIAATDDRDVNEKVCNDARKEGIPVNVCDRKELCDFYFPAIFENGEVTGGLISKDGSNHKAAKETAARIREFLKNRREQT</sequence>
<evidence type="ECO:0000256" key="1">
    <source>
        <dbReference type="ARBA" id="ARBA00004953"/>
    </source>
</evidence>
<evidence type="ECO:0000256" key="7">
    <source>
        <dbReference type="ARBA" id="ARBA00023244"/>
    </source>
</evidence>
<dbReference type="InterPro" id="IPR003723">
    <property type="entry name" value="Precorrin-6x_reduct"/>
</dbReference>
<dbReference type="UniPathway" id="UPA00262">
    <property type="reaction ID" value="UER00222"/>
</dbReference>
<evidence type="ECO:0000256" key="8">
    <source>
        <dbReference type="ARBA" id="ARBA00047561"/>
    </source>
</evidence>
<dbReference type="PANTHER" id="PTHR36925">
    <property type="entry name" value="COBALT-PRECORRIN-6A REDUCTASE"/>
    <property type="match status" value="1"/>
</dbReference>
<name>A0A4Q0I7U7_9FIRM</name>
<dbReference type="OrthoDB" id="9780707at2"/>
<dbReference type="GO" id="GO:0043115">
    <property type="term" value="F:precorrin-2 dehydrogenase activity"/>
    <property type="evidence" value="ECO:0007669"/>
    <property type="project" value="UniProtKB-EC"/>
</dbReference>
<dbReference type="UniPathway" id="UPA00148"/>
<dbReference type="GO" id="GO:0019354">
    <property type="term" value="P:siroheme biosynthetic process"/>
    <property type="evidence" value="ECO:0007669"/>
    <property type="project" value="UniProtKB-UniPathway"/>
</dbReference>